<dbReference type="Pfam" id="PF03354">
    <property type="entry name" value="TerL_ATPase"/>
    <property type="match status" value="1"/>
</dbReference>
<name>A0A1F2PFE4_9FIRM</name>
<comment type="caution">
    <text evidence="4">The sequence shown here is derived from an EMBL/GenBank/DDBJ whole genome shotgun (WGS) entry which is preliminary data.</text>
</comment>
<gene>
    <name evidence="4" type="ORF">ACWI_31330</name>
</gene>
<keyword evidence="1" id="KW-0812">Transmembrane</keyword>
<dbReference type="EMBL" id="LKEU01000041">
    <property type="protein sequence ID" value="OFV69406.1"/>
    <property type="molecule type" value="Genomic_DNA"/>
</dbReference>
<dbReference type="InterPro" id="IPR005021">
    <property type="entry name" value="Terminase_largesu-like"/>
</dbReference>
<feature type="domain" description="Terminase large subunit-like endonuclease" evidence="3">
    <location>
        <begin position="241"/>
        <end position="518"/>
    </location>
</feature>
<protein>
    <submittedName>
        <fullName evidence="4">Phage terminase</fullName>
    </submittedName>
</protein>
<evidence type="ECO:0000259" key="2">
    <source>
        <dbReference type="Pfam" id="PF03354"/>
    </source>
</evidence>
<evidence type="ECO:0000259" key="3">
    <source>
        <dbReference type="Pfam" id="PF20441"/>
    </source>
</evidence>
<keyword evidence="1" id="KW-1133">Transmembrane helix</keyword>
<dbReference type="STRING" id="52694.ACWI_31330"/>
<reference evidence="4 5" key="1">
    <citation type="submission" date="2015-09" db="EMBL/GenBank/DDBJ databases">
        <title>Genome sequence of Acetobacterium wieringae DSM 1911.</title>
        <authorList>
            <person name="Poehlein A."/>
            <person name="Bengelsdorf F.R."/>
            <person name="Schiel-Bengelsdorf B."/>
            <person name="Duerre P."/>
            <person name="Daniel R."/>
        </authorList>
    </citation>
    <scope>NUCLEOTIDE SEQUENCE [LARGE SCALE GENOMIC DNA]</scope>
    <source>
        <strain evidence="4 5">DSM 1911</strain>
    </source>
</reference>
<dbReference type="Gene3D" id="3.40.50.300">
    <property type="entry name" value="P-loop containing nucleotide triphosphate hydrolases"/>
    <property type="match status" value="1"/>
</dbReference>
<dbReference type="Proteomes" id="UP000176244">
    <property type="component" value="Unassembled WGS sequence"/>
</dbReference>
<dbReference type="Pfam" id="PF20441">
    <property type="entry name" value="TerL_nuclease"/>
    <property type="match status" value="1"/>
</dbReference>
<keyword evidence="1" id="KW-0472">Membrane</keyword>
<accession>A0A1F2PFE4</accession>
<dbReference type="PANTHER" id="PTHR41287:SF1">
    <property type="entry name" value="PROTEIN YMFN"/>
    <property type="match status" value="1"/>
</dbReference>
<dbReference type="InterPro" id="IPR046462">
    <property type="entry name" value="TerL_nuclease"/>
</dbReference>
<dbReference type="RefSeq" id="WP_070372391.1">
    <property type="nucleotide sequence ID" value="NZ_LKEU01000041.1"/>
</dbReference>
<feature type="transmembrane region" description="Helical" evidence="1">
    <location>
        <begin position="83"/>
        <end position="102"/>
    </location>
</feature>
<dbReference type="InterPro" id="IPR046461">
    <property type="entry name" value="TerL_ATPase"/>
</dbReference>
<sequence>MALKKWIVDKIEDLKLKWNDEEYFFDEEEAEKIWRFIGKLKNDKGTSSRFEIIGFQFEIITEILCVKDRECRRRKHREVHINMARKNGKSFIIAIIITYLFFCQPKIRGAIFILTANDVKQAGELFDTVCYFIETNRTLRKHCHFVKSKRLVIRNKTRNKLMVLSSDASGADSYSDYVACLDEIHESKDDMMYGKLGTGQGAWNDPLLITITTASSGEDEKNLEQQLYTRCKKIEMEGLNDPTFYYRIYEADKGCDIEDQRQWEKANPGIDVFRSRKDIEVMAKKAKLMPLQENMFRRMFLIQHVALDGEKGAINMDLWDNCTKEIEFDSLKGLSCWNGLDLSSKYDVTAFIQVFYDELMDKFIIWPHLFTPKDTVMKREEEEKIPYSKWIKQGDLIALPGKYINFELLMDYVYELEKDFEFKESGFDRWGSPTILNRLEEKWDIVPMGQGMQTMTPIINDFECMLIDERMIIADNECFRFMAKNCVAVFDDAMNVKYSKKKSRFKIDGIVGMLMGLCLAIDANKINHYDMLGALDKLERM</sequence>
<evidence type="ECO:0000313" key="5">
    <source>
        <dbReference type="Proteomes" id="UP000176244"/>
    </source>
</evidence>
<evidence type="ECO:0000313" key="4">
    <source>
        <dbReference type="EMBL" id="OFV69406.1"/>
    </source>
</evidence>
<feature type="domain" description="Terminase large subunit-like ATPase" evidence="2">
    <location>
        <begin position="69"/>
        <end position="226"/>
    </location>
</feature>
<dbReference type="PANTHER" id="PTHR41287">
    <property type="match status" value="1"/>
</dbReference>
<dbReference type="GO" id="GO:0004519">
    <property type="term" value="F:endonuclease activity"/>
    <property type="evidence" value="ECO:0007669"/>
    <property type="project" value="InterPro"/>
</dbReference>
<organism evidence="4 5">
    <name type="scientific">Acetobacterium wieringae</name>
    <dbReference type="NCBI Taxonomy" id="52694"/>
    <lineage>
        <taxon>Bacteria</taxon>
        <taxon>Bacillati</taxon>
        <taxon>Bacillota</taxon>
        <taxon>Clostridia</taxon>
        <taxon>Eubacteriales</taxon>
        <taxon>Eubacteriaceae</taxon>
        <taxon>Acetobacterium</taxon>
    </lineage>
</organism>
<evidence type="ECO:0000256" key="1">
    <source>
        <dbReference type="SAM" id="Phobius"/>
    </source>
</evidence>
<dbReference type="OrthoDB" id="9760250at2"/>
<dbReference type="AlphaFoldDB" id="A0A1F2PFE4"/>
<dbReference type="InterPro" id="IPR027417">
    <property type="entry name" value="P-loop_NTPase"/>
</dbReference>
<proteinExistence type="predicted"/>